<reference evidence="2" key="1">
    <citation type="journal article" date="2019" name="Int. J. Syst. Evol. Microbiol.">
        <title>The Global Catalogue of Microorganisms (GCM) 10K type strain sequencing project: providing services to taxonomists for standard genome sequencing and annotation.</title>
        <authorList>
            <consortium name="The Broad Institute Genomics Platform"/>
            <consortium name="The Broad Institute Genome Sequencing Center for Infectious Disease"/>
            <person name="Wu L."/>
            <person name="Ma J."/>
        </authorList>
    </citation>
    <scope>NUCLEOTIDE SEQUENCE [LARGE SCALE GENOMIC DNA]</scope>
    <source>
        <strain evidence="2">CGMCC 1.12478</strain>
    </source>
</reference>
<gene>
    <name evidence="1" type="ORF">GCM10011363_28530</name>
</gene>
<dbReference type="Gene3D" id="1.10.3700.10">
    <property type="entry name" value="AGR C 984p-like"/>
    <property type="match status" value="1"/>
</dbReference>
<dbReference type="EMBL" id="BMFC01000007">
    <property type="protein sequence ID" value="GGC10160.1"/>
    <property type="molecule type" value="Genomic_DNA"/>
</dbReference>
<evidence type="ECO:0000313" key="2">
    <source>
        <dbReference type="Proteomes" id="UP000645462"/>
    </source>
</evidence>
<dbReference type="InterPro" id="IPR010626">
    <property type="entry name" value="DUF1217"/>
</dbReference>
<evidence type="ECO:0000313" key="1">
    <source>
        <dbReference type="EMBL" id="GGC10160.1"/>
    </source>
</evidence>
<comment type="caution">
    <text evidence="1">The sequence shown here is derived from an EMBL/GenBank/DDBJ whole genome shotgun (WGS) entry which is preliminary data.</text>
</comment>
<dbReference type="RefSeq" id="WP_188482726.1">
    <property type="nucleotide sequence ID" value="NZ_BMFC01000007.1"/>
</dbReference>
<sequence>MISTGGLSPILAIGLIARNRDQFETSLRNEPVAKREIEAFKERIGSIGSVDELLKDGQVFGFVMKAFGLESEIFAKAMMKKIMTSDPLDKTSLVNKLSDSRYREINKVMGFDTDGTVARVDFGSAAWTDALVERYVDQRLIDGQMDANPSVGIALDFERKVPTLTSWYKVLADKSMGQFFRTAFGLPASVGQGDVDSQVRLFEKRMKIEELQDPAVQQKLVRQYAAIAGALDPGPRQAGILDLFSNTGGAWTPITINLEAISQFSASSYRRGL</sequence>
<evidence type="ECO:0008006" key="3">
    <source>
        <dbReference type="Google" id="ProtNLM"/>
    </source>
</evidence>
<dbReference type="Pfam" id="PF06748">
    <property type="entry name" value="DUF1217"/>
    <property type="match status" value="1"/>
</dbReference>
<keyword evidence="2" id="KW-1185">Reference proteome</keyword>
<protein>
    <recommendedName>
        <fullName evidence="3">DUF1217 domain-containing protein</fullName>
    </recommendedName>
</protein>
<dbReference type="Proteomes" id="UP000645462">
    <property type="component" value="Unassembled WGS sequence"/>
</dbReference>
<dbReference type="InterPro" id="IPR023157">
    <property type="entry name" value="AGR-C-984p-like_sf"/>
</dbReference>
<accession>A0ABQ1KVW6</accession>
<name>A0ABQ1KVW6_9RHOB</name>
<proteinExistence type="predicted"/>
<dbReference type="SUPFAM" id="SSF158837">
    <property type="entry name" value="AGR C 984p-like"/>
    <property type="match status" value="1"/>
</dbReference>
<organism evidence="1 2">
    <name type="scientific">Marivita lacus</name>
    <dbReference type="NCBI Taxonomy" id="1323742"/>
    <lineage>
        <taxon>Bacteria</taxon>
        <taxon>Pseudomonadati</taxon>
        <taxon>Pseudomonadota</taxon>
        <taxon>Alphaproteobacteria</taxon>
        <taxon>Rhodobacterales</taxon>
        <taxon>Roseobacteraceae</taxon>
        <taxon>Marivita</taxon>
    </lineage>
</organism>